<comment type="caution">
    <text evidence="2">The sequence shown here is derived from an EMBL/GenBank/DDBJ whole genome shotgun (WGS) entry which is preliminary data.</text>
</comment>
<gene>
    <name evidence="2" type="primary">RvY_18671-1</name>
    <name evidence="2" type="synonym">RvY_18671.1</name>
    <name evidence="2" type="ORF">RvY_18671</name>
</gene>
<dbReference type="Proteomes" id="UP000186922">
    <property type="component" value="Unassembled WGS sequence"/>
</dbReference>
<dbReference type="EMBL" id="BDGG01000020">
    <property type="protein sequence ID" value="GAV09073.1"/>
    <property type="molecule type" value="Genomic_DNA"/>
</dbReference>
<protein>
    <submittedName>
        <fullName evidence="2">Uncharacterized protein</fullName>
    </submittedName>
</protein>
<reference evidence="2 3" key="1">
    <citation type="journal article" date="2016" name="Nat. Commun.">
        <title>Extremotolerant tardigrade genome and improved radiotolerance of human cultured cells by tardigrade-unique protein.</title>
        <authorList>
            <person name="Hashimoto T."/>
            <person name="Horikawa D.D."/>
            <person name="Saito Y."/>
            <person name="Kuwahara H."/>
            <person name="Kozuka-Hata H."/>
            <person name="Shin-I T."/>
            <person name="Minakuchi Y."/>
            <person name="Ohishi K."/>
            <person name="Motoyama A."/>
            <person name="Aizu T."/>
            <person name="Enomoto A."/>
            <person name="Kondo K."/>
            <person name="Tanaka S."/>
            <person name="Hara Y."/>
            <person name="Koshikawa S."/>
            <person name="Sagara H."/>
            <person name="Miura T."/>
            <person name="Yokobori S."/>
            <person name="Miyagawa K."/>
            <person name="Suzuki Y."/>
            <person name="Kubo T."/>
            <person name="Oyama M."/>
            <person name="Kohara Y."/>
            <person name="Fujiyama A."/>
            <person name="Arakawa K."/>
            <person name="Katayama T."/>
            <person name="Toyoda A."/>
            <person name="Kunieda T."/>
        </authorList>
    </citation>
    <scope>NUCLEOTIDE SEQUENCE [LARGE SCALE GENOMIC DNA]</scope>
    <source>
        <strain evidence="2 3">YOKOZUNA-1</strain>
    </source>
</reference>
<proteinExistence type="predicted"/>
<name>A0A1D1W836_RAMVA</name>
<evidence type="ECO:0000313" key="3">
    <source>
        <dbReference type="Proteomes" id="UP000186922"/>
    </source>
</evidence>
<evidence type="ECO:0000256" key="1">
    <source>
        <dbReference type="SAM" id="MobiDB-lite"/>
    </source>
</evidence>
<keyword evidence="3" id="KW-1185">Reference proteome</keyword>
<evidence type="ECO:0000313" key="2">
    <source>
        <dbReference type="EMBL" id="GAV09073.1"/>
    </source>
</evidence>
<feature type="compositionally biased region" description="Pro residues" evidence="1">
    <location>
        <begin position="45"/>
        <end position="58"/>
    </location>
</feature>
<feature type="compositionally biased region" description="Low complexity" evidence="1">
    <location>
        <begin position="21"/>
        <end position="44"/>
    </location>
</feature>
<organism evidence="2 3">
    <name type="scientific">Ramazzottius varieornatus</name>
    <name type="common">Water bear</name>
    <name type="synonym">Tardigrade</name>
    <dbReference type="NCBI Taxonomy" id="947166"/>
    <lineage>
        <taxon>Eukaryota</taxon>
        <taxon>Metazoa</taxon>
        <taxon>Ecdysozoa</taxon>
        <taxon>Tardigrada</taxon>
        <taxon>Eutardigrada</taxon>
        <taxon>Parachela</taxon>
        <taxon>Hypsibioidea</taxon>
        <taxon>Ramazzottiidae</taxon>
        <taxon>Ramazzottius</taxon>
    </lineage>
</organism>
<feature type="region of interest" description="Disordered" evidence="1">
    <location>
        <begin position="12"/>
        <end position="58"/>
    </location>
</feature>
<accession>A0A1D1W836</accession>
<sequence length="169" mass="17932">MGLLFVAVRRASTQSPPPPSVVYTSPPTAASSKPVTVPVSSPVSNPLPNPNTTPPNPPTMAVATTRVRKPGLGYGDDAVEWYSTGTYSFWSNICTGATIFGKASGYSSCIVCDSSNAQCNSTDDAVLAQYAKVAYTDCRGFCMTVYRTDRGTFDSPLGTNKNGELEWII</sequence>
<dbReference type="AlphaFoldDB" id="A0A1D1W836"/>